<organism evidence="1 2">
    <name type="scientific">Aerococcus christensenii</name>
    <dbReference type="NCBI Taxonomy" id="87541"/>
    <lineage>
        <taxon>Bacteria</taxon>
        <taxon>Bacillati</taxon>
        <taxon>Bacillota</taxon>
        <taxon>Bacilli</taxon>
        <taxon>Lactobacillales</taxon>
        <taxon>Aerococcaceae</taxon>
        <taxon>Aerococcus</taxon>
    </lineage>
</organism>
<dbReference type="SUPFAM" id="SSF101478">
    <property type="entry name" value="ADP-ribosylglycohydrolase"/>
    <property type="match status" value="1"/>
</dbReference>
<accession>A0A133XPP6</accession>
<comment type="caution">
    <text evidence="1">The sequence shown here is derived from an EMBL/GenBank/DDBJ whole genome shotgun (WGS) entry which is preliminary data.</text>
</comment>
<dbReference type="EMBL" id="LSCQ01000104">
    <property type="protein sequence ID" value="KXB32908.1"/>
    <property type="molecule type" value="Genomic_DNA"/>
</dbReference>
<dbReference type="AlphaFoldDB" id="A0A133XPP6"/>
<name>A0A133XPP6_9LACT</name>
<dbReference type="Proteomes" id="UP000070422">
    <property type="component" value="Unassembled WGS sequence"/>
</dbReference>
<evidence type="ECO:0000313" key="2">
    <source>
        <dbReference type="Proteomes" id="UP000070422"/>
    </source>
</evidence>
<dbReference type="PATRIC" id="fig|87541.4.peg.1771"/>
<gene>
    <name evidence="1" type="ORF">HMPREF3187_01793</name>
</gene>
<evidence type="ECO:0000313" key="1">
    <source>
        <dbReference type="EMBL" id="KXB32908.1"/>
    </source>
</evidence>
<dbReference type="OrthoDB" id="9814572at2"/>
<evidence type="ECO:0008006" key="3">
    <source>
        <dbReference type="Google" id="ProtNLM"/>
    </source>
</evidence>
<dbReference type="Gene3D" id="1.10.4080.10">
    <property type="entry name" value="ADP-ribosylation/Crystallin J1"/>
    <property type="match status" value="1"/>
</dbReference>
<protein>
    <recommendedName>
        <fullName evidence="3">ADP-ribosylglycohydrolase</fullName>
    </recommendedName>
</protein>
<dbReference type="RefSeq" id="WP_156423302.1">
    <property type="nucleotide sequence ID" value="NZ_JASOZP010000043.1"/>
</dbReference>
<reference evidence="1 2" key="1">
    <citation type="submission" date="2016-01" db="EMBL/GenBank/DDBJ databases">
        <authorList>
            <person name="Oliw E.H."/>
        </authorList>
    </citation>
    <scope>NUCLEOTIDE SEQUENCE [LARGE SCALE GENOMIC DNA]</scope>
    <source>
        <strain evidence="1 2">KA00635</strain>
    </source>
</reference>
<proteinExistence type="predicted"/>
<sequence length="48" mass="5345">MLGAIVGDVVGSRFERHNYRGEDFEWLTTTCRVTDDSVMTLAVAQALL</sequence>
<dbReference type="InterPro" id="IPR036705">
    <property type="entry name" value="Ribosyl_crysJ1_sf"/>
</dbReference>